<evidence type="ECO:0000313" key="3">
    <source>
        <dbReference type="Proteomes" id="UP001154272"/>
    </source>
</evidence>
<dbReference type="RefSeq" id="WP_034337301.1">
    <property type="nucleotide sequence ID" value="NZ_CAMXCH010000001.1"/>
</dbReference>
<feature type="chain" id="PRO_5047002049" description="Stress adaptor protein CpxP" evidence="1">
    <location>
        <begin position="30"/>
        <end position="157"/>
    </location>
</feature>
<evidence type="ECO:0008006" key="4">
    <source>
        <dbReference type="Google" id="ProtNLM"/>
    </source>
</evidence>
<reference evidence="2" key="1">
    <citation type="submission" date="2022-10" db="EMBL/GenBank/DDBJ databases">
        <authorList>
            <person name="Botero Cardona J."/>
        </authorList>
    </citation>
    <scope>NUCLEOTIDE SEQUENCE</scope>
    <source>
        <strain evidence="2">R-83534</strain>
    </source>
</reference>
<sequence length="157" mass="17257">MKLISKKIMLSVGVCTALLTAGITSQVYAQTTAPHASSAPAGNDMASAMAAFDKLSPEQQKEQIAQSRKVVESQMDAMIKKASTPEQKKQFETAKEKALEQIDMMAKMTPEERKALIETSQKAMQTQLKNVSPEQLSKLTPEQRAAFEKLKQAQDVK</sequence>
<comment type="caution">
    <text evidence="2">The sequence shown here is derived from an EMBL/GenBank/DDBJ whole genome shotgun (WGS) entry which is preliminary data.</text>
</comment>
<dbReference type="Proteomes" id="UP001154272">
    <property type="component" value="Unassembled WGS sequence"/>
</dbReference>
<feature type="signal peptide" evidence="1">
    <location>
        <begin position="1"/>
        <end position="29"/>
    </location>
</feature>
<protein>
    <recommendedName>
        <fullName evidence="4">Stress adaptor protein CpxP</fullName>
    </recommendedName>
</protein>
<evidence type="ECO:0000256" key="1">
    <source>
        <dbReference type="SAM" id="SignalP"/>
    </source>
</evidence>
<name>A0ABM9HIU6_9PROT</name>
<evidence type="ECO:0000313" key="2">
    <source>
        <dbReference type="EMBL" id="CAI3925663.1"/>
    </source>
</evidence>
<gene>
    <name evidence="2" type="ORF">R83534S58_LOCUS213</name>
</gene>
<proteinExistence type="predicted"/>
<dbReference type="EMBL" id="CAMXCH010000001">
    <property type="protein sequence ID" value="CAI3925663.1"/>
    <property type="molecule type" value="Genomic_DNA"/>
</dbReference>
<keyword evidence="3" id="KW-1185">Reference proteome</keyword>
<accession>A0ABM9HIU6</accession>
<keyword evidence="1" id="KW-0732">Signal</keyword>
<organism evidence="2 3">
    <name type="scientific">Commensalibacter papalotli</name>
    <name type="common">ex Botero et al. 2024</name>
    <dbReference type="NCBI Taxonomy" id="2972766"/>
    <lineage>
        <taxon>Bacteria</taxon>
        <taxon>Pseudomonadati</taxon>
        <taxon>Pseudomonadota</taxon>
        <taxon>Alphaproteobacteria</taxon>
        <taxon>Acetobacterales</taxon>
        <taxon>Acetobacteraceae</taxon>
    </lineage>
</organism>